<dbReference type="PANTHER" id="PTHR20857:SF15">
    <property type="entry name" value="THIAMINE-PHOSPHATE SYNTHASE"/>
    <property type="match status" value="1"/>
</dbReference>
<keyword evidence="2" id="KW-0784">Thiamine biosynthesis</keyword>
<comment type="caution">
    <text evidence="4">The sequence shown here is derived from an EMBL/GenBank/DDBJ whole genome shotgun (WGS) entry which is preliminary data.</text>
</comment>
<dbReference type="InterPro" id="IPR013785">
    <property type="entry name" value="Aldolase_TIM"/>
</dbReference>
<dbReference type="InterPro" id="IPR022998">
    <property type="entry name" value="ThiamineP_synth_TenI"/>
</dbReference>
<dbReference type="SUPFAM" id="SSF51391">
    <property type="entry name" value="Thiamin phosphate synthase"/>
    <property type="match status" value="1"/>
</dbReference>
<dbReference type="PANTHER" id="PTHR20857">
    <property type="entry name" value="THIAMINE-PHOSPHATE PYROPHOSPHORYLASE"/>
    <property type="match status" value="1"/>
</dbReference>
<evidence type="ECO:0000256" key="1">
    <source>
        <dbReference type="ARBA" id="ARBA00004948"/>
    </source>
</evidence>
<dbReference type="Pfam" id="PF02581">
    <property type="entry name" value="TMP-TENI"/>
    <property type="match status" value="1"/>
</dbReference>
<dbReference type="EMBL" id="JBEPMM010000004">
    <property type="protein sequence ID" value="MET3692458.1"/>
    <property type="molecule type" value="Genomic_DNA"/>
</dbReference>
<dbReference type="Proteomes" id="UP001549145">
    <property type="component" value="Unassembled WGS sequence"/>
</dbReference>
<accession>A0ABV2L3P9</accession>
<comment type="pathway">
    <text evidence="1">Cofactor biosynthesis; thiamine diphosphate biosynthesis.</text>
</comment>
<keyword evidence="5" id="KW-1185">Reference proteome</keyword>
<organism evidence="4 5">
    <name type="scientific">Methylobacterium goesingense</name>
    <dbReference type="NCBI Taxonomy" id="243690"/>
    <lineage>
        <taxon>Bacteria</taxon>
        <taxon>Pseudomonadati</taxon>
        <taxon>Pseudomonadota</taxon>
        <taxon>Alphaproteobacteria</taxon>
        <taxon>Hyphomicrobiales</taxon>
        <taxon>Methylobacteriaceae</taxon>
        <taxon>Methylobacterium</taxon>
    </lineage>
</organism>
<dbReference type="CDD" id="cd00564">
    <property type="entry name" value="TMP_TenI"/>
    <property type="match status" value="1"/>
</dbReference>
<proteinExistence type="predicted"/>
<dbReference type="EC" id="2.5.1.3" evidence="4"/>
<keyword evidence="4" id="KW-0808">Transferase</keyword>
<protein>
    <submittedName>
        <fullName evidence="4">Thiamine-phosphate pyrophosphorylase</fullName>
        <ecNumber evidence="4">2.5.1.3</ecNumber>
    </submittedName>
</protein>
<evidence type="ECO:0000313" key="4">
    <source>
        <dbReference type="EMBL" id="MET3692458.1"/>
    </source>
</evidence>
<reference evidence="4 5" key="1">
    <citation type="submission" date="2024-06" db="EMBL/GenBank/DDBJ databases">
        <title>Genomic Encyclopedia of Type Strains, Phase IV (KMG-IV): sequencing the most valuable type-strain genomes for metagenomic binning, comparative biology and taxonomic classification.</title>
        <authorList>
            <person name="Goeker M."/>
        </authorList>
    </citation>
    <scope>NUCLEOTIDE SEQUENCE [LARGE SCALE GENOMIC DNA]</scope>
    <source>
        <strain evidence="4 5">DSM 21331</strain>
    </source>
</reference>
<feature type="domain" description="Thiamine phosphate synthase/TenI" evidence="3">
    <location>
        <begin position="3"/>
        <end position="165"/>
    </location>
</feature>
<sequence>MGTLDRLLGAGIRWVWFRERDLASESRRTLGRAVAERVRAHRGTLTVGGDPALAAELGADGVHLPGGTSSAAIRRARLLLSQGLLGVSAHAIDEVRAAAAAGADYVTLSPIFLTASKPGYGPALGPAALRCATAFGCPVIALGGITPDRVADCMRAGAAGIAVMGTLMRSADPASQARRYLARLDAASHPD</sequence>
<dbReference type="Gene3D" id="3.20.20.70">
    <property type="entry name" value="Aldolase class I"/>
    <property type="match status" value="1"/>
</dbReference>
<dbReference type="InterPro" id="IPR036206">
    <property type="entry name" value="ThiamineP_synth_sf"/>
</dbReference>
<evidence type="ECO:0000256" key="2">
    <source>
        <dbReference type="ARBA" id="ARBA00022977"/>
    </source>
</evidence>
<evidence type="ECO:0000259" key="3">
    <source>
        <dbReference type="Pfam" id="PF02581"/>
    </source>
</evidence>
<dbReference type="GO" id="GO:0004789">
    <property type="term" value="F:thiamine-phosphate diphosphorylase activity"/>
    <property type="evidence" value="ECO:0007669"/>
    <property type="project" value="UniProtKB-EC"/>
</dbReference>
<evidence type="ECO:0000313" key="5">
    <source>
        <dbReference type="Proteomes" id="UP001549145"/>
    </source>
</evidence>
<gene>
    <name evidence="4" type="ORF">ABID43_001994</name>
</gene>
<name>A0ABV2L3P9_9HYPH</name>